<feature type="transmembrane region" description="Helical" evidence="1">
    <location>
        <begin position="34"/>
        <end position="60"/>
    </location>
</feature>
<evidence type="ECO:0000313" key="2">
    <source>
        <dbReference type="EMBL" id="MFC5499886.1"/>
    </source>
</evidence>
<keyword evidence="1" id="KW-1133">Transmembrane helix</keyword>
<keyword evidence="1" id="KW-0812">Transmembrane</keyword>
<dbReference type="Proteomes" id="UP001596037">
    <property type="component" value="Unassembled WGS sequence"/>
</dbReference>
<keyword evidence="1" id="KW-0472">Membrane</keyword>
<evidence type="ECO:0008006" key="4">
    <source>
        <dbReference type="Google" id="ProtNLM"/>
    </source>
</evidence>
<organism evidence="2 3">
    <name type="scientific">Caenimonas terrae</name>
    <dbReference type="NCBI Taxonomy" id="696074"/>
    <lineage>
        <taxon>Bacteria</taxon>
        <taxon>Pseudomonadati</taxon>
        <taxon>Pseudomonadota</taxon>
        <taxon>Betaproteobacteria</taxon>
        <taxon>Burkholderiales</taxon>
        <taxon>Comamonadaceae</taxon>
        <taxon>Caenimonas</taxon>
    </lineage>
</organism>
<evidence type="ECO:0000313" key="3">
    <source>
        <dbReference type="Proteomes" id="UP001596037"/>
    </source>
</evidence>
<accession>A0ABW0NIQ2</accession>
<dbReference type="EMBL" id="JBHSMF010000010">
    <property type="protein sequence ID" value="MFC5499886.1"/>
    <property type="molecule type" value="Genomic_DNA"/>
</dbReference>
<keyword evidence="3" id="KW-1185">Reference proteome</keyword>
<gene>
    <name evidence="2" type="ORF">ACFPOE_20255</name>
</gene>
<dbReference type="RefSeq" id="WP_376852134.1">
    <property type="nucleotide sequence ID" value="NZ_JBHSMF010000010.1"/>
</dbReference>
<protein>
    <recommendedName>
        <fullName evidence="4">LapA family protein</fullName>
    </recommendedName>
</protein>
<proteinExistence type="predicted"/>
<name>A0ABW0NIQ2_9BURK</name>
<comment type="caution">
    <text evidence="2">The sequence shown here is derived from an EMBL/GenBank/DDBJ whole genome shotgun (WGS) entry which is preliminary data.</text>
</comment>
<evidence type="ECO:0000256" key="1">
    <source>
        <dbReference type="SAM" id="Phobius"/>
    </source>
</evidence>
<reference evidence="3" key="1">
    <citation type="journal article" date="2019" name="Int. J. Syst. Evol. Microbiol.">
        <title>The Global Catalogue of Microorganisms (GCM) 10K type strain sequencing project: providing services to taxonomists for standard genome sequencing and annotation.</title>
        <authorList>
            <consortium name="The Broad Institute Genomics Platform"/>
            <consortium name="The Broad Institute Genome Sequencing Center for Infectious Disease"/>
            <person name="Wu L."/>
            <person name="Ma J."/>
        </authorList>
    </citation>
    <scope>NUCLEOTIDE SEQUENCE [LARGE SCALE GENOMIC DNA]</scope>
    <source>
        <strain evidence="3">CCUG 57401</strain>
    </source>
</reference>
<sequence length="171" mass="19059">MRPRLTILLVAILLVAGFAGLNWSEFVRPTPLSFGLFVMDAPLGLILLTVLTVTLVAFLISSIHMQTVNLLDTRQHSKELHAQRELADKAEASRFTDLRLHLDAQMKEIQQREAITATELEKAVVAGQRELRTQLELMNRTLATRLAEIEGRVDARADQHARVPGSSTILS</sequence>